<dbReference type="PANTHER" id="PTHR43618">
    <property type="entry name" value="7-ALPHA-HYDROXYSTEROID DEHYDROGENASE"/>
    <property type="match status" value="1"/>
</dbReference>
<dbReference type="CDD" id="cd05233">
    <property type="entry name" value="SDR_c"/>
    <property type="match status" value="1"/>
</dbReference>
<dbReference type="SUPFAM" id="SSF51735">
    <property type="entry name" value="NAD(P)-binding Rossmann-fold domains"/>
    <property type="match status" value="1"/>
</dbReference>
<protein>
    <submittedName>
        <fullName evidence="5">Uncharacterized protein</fullName>
    </submittedName>
</protein>
<keyword evidence="2" id="KW-0521">NADP</keyword>
<dbReference type="OrthoDB" id="2962696at2759"/>
<name>A0A420Y199_9PEZI</name>
<dbReference type="PANTHER" id="PTHR43618:SF18">
    <property type="entry name" value="SHORT CHAIN DEHYDROGENASE_REDUCTASE FAMILY (AFU_ORTHOLOGUE AFUA_5G12480)"/>
    <property type="match status" value="1"/>
</dbReference>
<evidence type="ECO:0000256" key="4">
    <source>
        <dbReference type="SAM" id="Phobius"/>
    </source>
</evidence>
<accession>A0A420Y199</accession>
<keyword evidence="4" id="KW-0472">Membrane</keyword>
<keyword evidence="4" id="KW-1133">Transmembrane helix</keyword>
<dbReference type="InterPro" id="IPR002347">
    <property type="entry name" value="SDR_fam"/>
</dbReference>
<dbReference type="STRING" id="177199.A0A420Y199"/>
<evidence type="ECO:0000256" key="3">
    <source>
        <dbReference type="ARBA" id="ARBA00023002"/>
    </source>
</evidence>
<evidence type="ECO:0000256" key="1">
    <source>
        <dbReference type="ARBA" id="ARBA00006484"/>
    </source>
</evidence>
<evidence type="ECO:0000313" key="6">
    <source>
        <dbReference type="Proteomes" id="UP000275385"/>
    </source>
</evidence>
<keyword evidence="4" id="KW-0812">Transmembrane</keyword>
<evidence type="ECO:0000313" key="5">
    <source>
        <dbReference type="EMBL" id="RKU41539.1"/>
    </source>
</evidence>
<evidence type="ECO:0000256" key="2">
    <source>
        <dbReference type="ARBA" id="ARBA00022857"/>
    </source>
</evidence>
<comment type="similarity">
    <text evidence="1">Belongs to the short-chain dehydrogenases/reductases (SDR) family.</text>
</comment>
<sequence>MSDPSSIEAGTLFRVDGIVAAITGGGTGIGLMMARALLRNGAKQVFILGRRFDVLQAAADANPGLTPIQCDITSKASLQSAVDTITSSVGHLNLLVVNSGIGGTPARYAANPSSTSISELRRQLFTDHSLEDFTNIFAVNVSGAFFTMMAFLELLDEGNTNASFGGYGGMSDAVGKAVSAVQSQIVVTSSISAYVRGSMTPPSYGASKAAVLHLAKQASSQLAGYGIRVNALAPGLFPSDLAAPMIGDRKPNEEAFEDPRFIPARRFGGEEEMAGMILYLASRAGSFCNGLVLVADGGRLGVMTSSY</sequence>
<proteinExistence type="inferred from homology"/>
<dbReference type="PRINTS" id="PR00081">
    <property type="entry name" value="GDHRDH"/>
</dbReference>
<comment type="caution">
    <text evidence="5">The sequence shown here is derived from an EMBL/GenBank/DDBJ whole genome shotgun (WGS) entry which is preliminary data.</text>
</comment>
<reference evidence="5 6" key="1">
    <citation type="submission" date="2018-08" db="EMBL/GenBank/DDBJ databases">
        <title>Draft genome of the lignicolous fungus Coniochaeta pulveracea.</title>
        <authorList>
            <person name="Borstlap C.J."/>
            <person name="De Witt R.N."/>
            <person name="Botha A."/>
            <person name="Volschenk H."/>
        </authorList>
    </citation>
    <scope>NUCLEOTIDE SEQUENCE [LARGE SCALE GENOMIC DNA]</scope>
    <source>
        <strain evidence="5 6">CAB683</strain>
    </source>
</reference>
<dbReference type="Pfam" id="PF00106">
    <property type="entry name" value="adh_short"/>
    <property type="match status" value="1"/>
</dbReference>
<dbReference type="InterPro" id="IPR036291">
    <property type="entry name" value="NAD(P)-bd_dom_sf"/>
</dbReference>
<gene>
    <name evidence="5" type="ORF">DL546_000519</name>
</gene>
<keyword evidence="3" id="KW-0560">Oxidoreductase</keyword>
<dbReference type="Gene3D" id="3.40.50.720">
    <property type="entry name" value="NAD(P)-binding Rossmann-like Domain"/>
    <property type="match status" value="1"/>
</dbReference>
<dbReference type="EMBL" id="QVQW01000072">
    <property type="protein sequence ID" value="RKU41539.1"/>
    <property type="molecule type" value="Genomic_DNA"/>
</dbReference>
<dbReference type="GO" id="GO:0016491">
    <property type="term" value="F:oxidoreductase activity"/>
    <property type="evidence" value="ECO:0007669"/>
    <property type="project" value="UniProtKB-KW"/>
</dbReference>
<dbReference type="InterPro" id="IPR052178">
    <property type="entry name" value="Sec_Metab_Biosynth_SDR"/>
</dbReference>
<feature type="transmembrane region" description="Helical" evidence="4">
    <location>
        <begin position="12"/>
        <end position="34"/>
    </location>
</feature>
<organism evidence="5 6">
    <name type="scientific">Coniochaeta pulveracea</name>
    <dbReference type="NCBI Taxonomy" id="177199"/>
    <lineage>
        <taxon>Eukaryota</taxon>
        <taxon>Fungi</taxon>
        <taxon>Dikarya</taxon>
        <taxon>Ascomycota</taxon>
        <taxon>Pezizomycotina</taxon>
        <taxon>Sordariomycetes</taxon>
        <taxon>Sordariomycetidae</taxon>
        <taxon>Coniochaetales</taxon>
        <taxon>Coniochaetaceae</taxon>
        <taxon>Coniochaeta</taxon>
    </lineage>
</organism>
<dbReference type="AlphaFoldDB" id="A0A420Y199"/>
<dbReference type="Proteomes" id="UP000275385">
    <property type="component" value="Unassembled WGS sequence"/>
</dbReference>
<keyword evidence="6" id="KW-1185">Reference proteome</keyword>